<feature type="transmembrane region" description="Helical" evidence="6">
    <location>
        <begin position="12"/>
        <end position="32"/>
    </location>
</feature>
<dbReference type="AlphaFoldDB" id="A0A9P9EFE4"/>
<dbReference type="GO" id="GO:0016020">
    <property type="term" value="C:membrane"/>
    <property type="evidence" value="ECO:0007669"/>
    <property type="project" value="UniProtKB-SubCell"/>
</dbReference>
<evidence type="ECO:0000259" key="7">
    <source>
        <dbReference type="Pfam" id="PF20684"/>
    </source>
</evidence>
<feature type="transmembrane region" description="Helical" evidence="6">
    <location>
        <begin position="171"/>
        <end position="191"/>
    </location>
</feature>
<keyword evidence="4 6" id="KW-0472">Membrane</keyword>
<dbReference type="Pfam" id="PF20684">
    <property type="entry name" value="Fung_rhodopsin"/>
    <property type="match status" value="1"/>
</dbReference>
<evidence type="ECO:0000256" key="4">
    <source>
        <dbReference type="ARBA" id="ARBA00023136"/>
    </source>
</evidence>
<protein>
    <recommendedName>
        <fullName evidence="7">Rhodopsin domain-containing protein</fullName>
    </recommendedName>
</protein>
<reference evidence="8" key="1">
    <citation type="journal article" date="2021" name="Nat. Commun.">
        <title>Genetic determinants of endophytism in the Arabidopsis root mycobiome.</title>
        <authorList>
            <person name="Mesny F."/>
            <person name="Miyauchi S."/>
            <person name="Thiergart T."/>
            <person name="Pickel B."/>
            <person name="Atanasova L."/>
            <person name="Karlsson M."/>
            <person name="Huettel B."/>
            <person name="Barry K.W."/>
            <person name="Haridas S."/>
            <person name="Chen C."/>
            <person name="Bauer D."/>
            <person name="Andreopoulos W."/>
            <person name="Pangilinan J."/>
            <person name="LaButti K."/>
            <person name="Riley R."/>
            <person name="Lipzen A."/>
            <person name="Clum A."/>
            <person name="Drula E."/>
            <person name="Henrissat B."/>
            <person name="Kohler A."/>
            <person name="Grigoriev I.V."/>
            <person name="Martin F.M."/>
            <person name="Hacquard S."/>
        </authorList>
    </citation>
    <scope>NUCLEOTIDE SEQUENCE</scope>
    <source>
        <strain evidence="8">MPI-CAGE-CH-0243</strain>
    </source>
</reference>
<dbReference type="OrthoDB" id="444631at2759"/>
<evidence type="ECO:0000256" key="3">
    <source>
        <dbReference type="ARBA" id="ARBA00022989"/>
    </source>
</evidence>
<accession>A0A9P9EFE4</accession>
<keyword evidence="3 6" id="KW-1133">Transmembrane helix</keyword>
<feature type="transmembrane region" description="Helical" evidence="6">
    <location>
        <begin position="237"/>
        <end position="258"/>
    </location>
</feature>
<dbReference type="PANTHER" id="PTHR33048:SF162">
    <property type="entry name" value="SATRATOXIN BIOSYNTHESIS SC1 CLUSTER PROTEIN 4"/>
    <property type="match status" value="1"/>
</dbReference>
<evidence type="ECO:0000256" key="6">
    <source>
        <dbReference type="SAM" id="Phobius"/>
    </source>
</evidence>
<evidence type="ECO:0000256" key="1">
    <source>
        <dbReference type="ARBA" id="ARBA00004141"/>
    </source>
</evidence>
<name>A0A9P9EFE4_9PLEO</name>
<dbReference type="InterPro" id="IPR052337">
    <property type="entry name" value="SAT4-like"/>
</dbReference>
<dbReference type="PANTHER" id="PTHR33048">
    <property type="entry name" value="PTH11-LIKE INTEGRAL MEMBRANE PROTEIN (AFU_ORTHOLOGUE AFUA_5G11245)"/>
    <property type="match status" value="1"/>
</dbReference>
<evidence type="ECO:0000256" key="5">
    <source>
        <dbReference type="ARBA" id="ARBA00038359"/>
    </source>
</evidence>
<comment type="caution">
    <text evidence="8">The sequence shown here is derived from an EMBL/GenBank/DDBJ whole genome shotgun (WGS) entry which is preliminary data.</text>
</comment>
<proteinExistence type="inferred from homology"/>
<comment type="similarity">
    <text evidence="5">Belongs to the SAT4 family.</text>
</comment>
<keyword evidence="9" id="KW-1185">Reference proteome</keyword>
<evidence type="ECO:0000313" key="8">
    <source>
        <dbReference type="EMBL" id="KAH7136107.1"/>
    </source>
</evidence>
<organism evidence="8 9">
    <name type="scientific">Dendryphion nanum</name>
    <dbReference type="NCBI Taxonomy" id="256645"/>
    <lineage>
        <taxon>Eukaryota</taxon>
        <taxon>Fungi</taxon>
        <taxon>Dikarya</taxon>
        <taxon>Ascomycota</taxon>
        <taxon>Pezizomycotina</taxon>
        <taxon>Dothideomycetes</taxon>
        <taxon>Pleosporomycetidae</taxon>
        <taxon>Pleosporales</taxon>
        <taxon>Torulaceae</taxon>
        <taxon>Dendryphion</taxon>
    </lineage>
</organism>
<sequence>MGETDFRGEGVVILAWSFTALSTLFTFGRFYIHFLKKKRFIWDDVFNGLALLCLVTFCSIYQHYGPQKYNHQLNKEVLPKKPKYSEKQFTAENNAAIILFWCVIYSTKASFLALYWMLFEVSRRFRIAWWVIAVYTALSFVATVLWSPILVCAERTWAQPCHKKCLVDMQVGWAALDIFGDILLMVLPLVMLQPLRMRLTQKIGLGIVFGLVIVNMVLEIIRALLVIVVDLHRFQGVGDICFIMQATLAVITCALPCYRSLLIRDKKKISDWSLPDIVIGSAVEKDQISV</sequence>
<feature type="transmembrane region" description="Helical" evidence="6">
    <location>
        <begin position="203"/>
        <end position="225"/>
    </location>
</feature>
<dbReference type="EMBL" id="JAGMWT010000002">
    <property type="protein sequence ID" value="KAH7136107.1"/>
    <property type="molecule type" value="Genomic_DNA"/>
</dbReference>
<feature type="transmembrane region" description="Helical" evidence="6">
    <location>
        <begin position="95"/>
        <end position="115"/>
    </location>
</feature>
<gene>
    <name evidence="8" type="ORF">B0J11DRAFT_597448</name>
</gene>
<dbReference type="Proteomes" id="UP000700596">
    <property type="component" value="Unassembled WGS sequence"/>
</dbReference>
<evidence type="ECO:0000313" key="9">
    <source>
        <dbReference type="Proteomes" id="UP000700596"/>
    </source>
</evidence>
<feature type="domain" description="Rhodopsin" evidence="7">
    <location>
        <begin position="29"/>
        <end position="263"/>
    </location>
</feature>
<keyword evidence="2 6" id="KW-0812">Transmembrane</keyword>
<feature type="transmembrane region" description="Helical" evidence="6">
    <location>
        <begin position="44"/>
        <end position="64"/>
    </location>
</feature>
<comment type="subcellular location">
    <subcellularLocation>
        <location evidence="1">Membrane</location>
        <topology evidence="1">Multi-pass membrane protein</topology>
    </subcellularLocation>
</comment>
<dbReference type="InterPro" id="IPR049326">
    <property type="entry name" value="Rhodopsin_dom_fungi"/>
</dbReference>
<feature type="transmembrane region" description="Helical" evidence="6">
    <location>
        <begin position="127"/>
        <end position="151"/>
    </location>
</feature>
<evidence type="ECO:0000256" key="2">
    <source>
        <dbReference type="ARBA" id="ARBA00022692"/>
    </source>
</evidence>